<feature type="region of interest" description="Disordered" evidence="1">
    <location>
        <begin position="75"/>
        <end position="99"/>
    </location>
</feature>
<keyword evidence="3" id="KW-1185">Reference proteome</keyword>
<dbReference type="EMBL" id="CAJPWZ010003252">
    <property type="protein sequence ID" value="CAG2254810.1"/>
    <property type="molecule type" value="Genomic_DNA"/>
</dbReference>
<reference evidence="2" key="1">
    <citation type="submission" date="2021-03" db="EMBL/GenBank/DDBJ databases">
        <authorList>
            <person name="Bekaert M."/>
        </authorList>
    </citation>
    <scope>NUCLEOTIDE SEQUENCE</scope>
</reference>
<organism evidence="2 3">
    <name type="scientific">Mytilus edulis</name>
    <name type="common">Blue mussel</name>
    <dbReference type="NCBI Taxonomy" id="6550"/>
    <lineage>
        <taxon>Eukaryota</taxon>
        <taxon>Metazoa</taxon>
        <taxon>Spiralia</taxon>
        <taxon>Lophotrochozoa</taxon>
        <taxon>Mollusca</taxon>
        <taxon>Bivalvia</taxon>
        <taxon>Autobranchia</taxon>
        <taxon>Pteriomorphia</taxon>
        <taxon>Mytilida</taxon>
        <taxon>Mytiloidea</taxon>
        <taxon>Mytilidae</taxon>
        <taxon>Mytilinae</taxon>
        <taxon>Mytilus</taxon>
    </lineage>
</organism>
<protein>
    <submittedName>
        <fullName evidence="2">Uncharacterized protein</fullName>
    </submittedName>
</protein>
<dbReference type="OrthoDB" id="6160603at2759"/>
<comment type="caution">
    <text evidence="2">The sequence shown here is derived from an EMBL/GenBank/DDBJ whole genome shotgun (WGS) entry which is preliminary data.</text>
</comment>
<sequence length="356" mass="40575">MSLQYLSIDCSNACFPGQIWVAVGRAKSTEVLMLKNFKPSLVKPHPDVVYGVYENSSVNVIHNDFSCCTSCKENTDENNNSDSGQLTKENSSNGTGEDTYNYFEEKKSASEFSDMEPDILNIIDEMEMQDKFLTAVNVVISDLNDTQLYDAATNVKTETLQLLMVFPTWYDVQFDKINDISLRTFQEGKFQFSAKDFNKFYTDINQYLQSIEYRSNTSKLAEKYKSVEKATVFQILTNLVFNLQSDKLKEINERSEKSTPNILNKISTEQELNASARGKIRYVSGYVVAKLKYKNSKLLRNALFAPRKEDTVKRAKLISELLDSLSSTYSDILVTTADPDSLFETQRKQNKSEGLY</sequence>
<evidence type="ECO:0000256" key="1">
    <source>
        <dbReference type="SAM" id="MobiDB-lite"/>
    </source>
</evidence>
<accession>A0A8S3VBW4</accession>
<name>A0A8S3VBW4_MYTED</name>
<gene>
    <name evidence="2" type="ORF">MEDL_66265</name>
</gene>
<proteinExistence type="predicted"/>
<evidence type="ECO:0000313" key="3">
    <source>
        <dbReference type="Proteomes" id="UP000683360"/>
    </source>
</evidence>
<dbReference type="Proteomes" id="UP000683360">
    <property type="component" value="Unassembled WGS sequence"/>
</dbReference>
<dbReference type="AlphaFoldDB" id="A0A8S3VBW4"/>
<evidence type="ECO:0000313" key="2">
    <source>
        <dbReference type="EMBL" id="CAG2254810.1"/>
    </source>
</evidence>
<feature type="compositionally biased region" description="Polar residues" evidence="1">
    <location>
        <begin position="77"/>
        <end position="98"/>
    </location>
</feature>